<feature type="compositionally biased region" description="Polar residues" evidence="1">
    <location>
        <begin position="989"/>
        <end position="999"/>
    </location>
</feature>
<evidence type="ECO:0000313" key="4">
    <source>
        <dbReference type="Proteomes" id="UP000654370"/>
    </source>
</evidence>
<dbReference type="GO" id="GO:0005829">
    <property type="term" value="C:cytosol"/>
    <property type="evidence" value="ECO:0007669"/>
    <property type="project" value="TreeGrafter"/>
</dbReference>
<gene>
    <name evidence="3" type="ORF">INT43_001929</name>
</gene>
<feature type="compositionally biased region" description="Polar residues" evidence="1">
    <location>
        <begin position="688"/>
        <end position="703"/>
    </location>
</feature>
<feature type="region of interest" description="Disordered" evidence="1">
    <location>
        <begin position="588"/>
        <end position="657"/>
    </location>
</feature>
<feature type="compositionally biased region" description="Polar residues" evidence="1">
    <location>
        <begin position="206"/>
        <end position="223"/>
    </location>
</feature>
<dbReference type="PROSITE" id="PS50829">
    <property type="entry name" value="GYF"/>
    <property type="match status" value="1"/>
</dbReference>
<feature type="region of interest" description="Disordered" evidence="1">
    <location>
        <begin position="685"/>
        <end position="715"/>
    </location>
</feature>
<organism evidence="3 4">
    <name type="scientific">Mortierella isabellina</name>
    <name type="common">Filamentous fungus</name>
    <name type="synonym">Umbelopsis isabellina</name>
    <dbReference type="NCBI Taxonomy" id="91625"/>
    <lineage>
        <taxon>Eukaryota</taxon>
        <taxon>Fungi</taxon>
        <taxon>Fungi incertae sedis</taxon>
        <taxon>Mucoromycota</taxon>
        <taxon>Mucoromycotina</taxon>
        <taxon>Umbelopsidomycetes</taxon>
        <taxon>Umbelopsidales</taxon>
        <taxon>Umbelopsidaceae</taxon>
        <taxon>Umbelopsis</taxon>
    </lineage>
</organism>
<feature type="region of interest" description="Disordered" evidence="1">
    <location>
        <begin position="514"/>
        <end position="568"/>
    </location>
</feature>
<evidence type="ECO:0000256" key="1">
    <source>
        <dbReference type="SAM" id="MobiDB-lite"/>
    </source>
</evidence>
<feature type="compositionally biased region" description="Low complexity" evidence="1">
    <location>
        <begin position="871"/>
        <end position="889"/>
    </location>
</feature>
<protein>
    <recommendedName>
        <fullName evidence="2">GYF domain-containing protein</fullName>
    </recommendedName>
</protein>
<evidence type="ECO:0000313" key="3">
    <source>
        <dbReference type="EMBL" id="KAG2179079.1"/>
    </source>
</evidence>
<dbReference type="Pfam" id="PF02213">
    <property type="entry name" value="GYF"/>
    <property type="match status" value="1"/>
</dbReference>
<comment type="caution">
    <text evidence="3">The sequence shown here is derived from an EMBL/GenBank/DDBJ whole genome shotgun (WGS) entry which is preliminary data.</text>
</comment>
<feature type="region of interest" description="Disordered" evidence="1">
    <location>
        <begin position="863"/>
        <end position="890"/>
    </location>
</feature>
<feature type="region of interest" description="Disordered" evidence="1">
    <location>
        <begin position="21"/>
        <end position="50"/>
    </location>
</feature>
<dbReference type="InterPro" id="IPR003169">
    <property type="entry name" value="GYF"/>
</dbReference>
<dbReference type="PANTHER" id="PTHR14445:SF36">
    <property type="entry name" value="FI03272P-RELATED"/>
    <property type="match status" value="1"/>
</dbReference>
<dbReference type="AlphaFoldDB" id="A0A8H7UH85"/>
<dbReference type="InterPro" id="IPR051640">
    <property type="entry name" value="GRB10-interact_GYF"/>
</dbReference>
<reference evidence="3" key="1">
    <citation type="submission" date="2020-12" db="EMBL/GenBank/DDBJ databases">
        <title>Metabolic potential, ecology and presence of endohyphal bacteria is reflected in genomic diversity of Mucoromycotina.</title>
        <authorList>
            <person name="Muszewska A."/>
            <person name="Okrasinska A."/>
            <person name="Steczkiewicz K."/>
            <person name="Drgas O."/>
            <person name="Orlowska M."/>
            <person name="Perlinska-Lenart U."/>
            <person name="Aleksandrzak-Piekarczyk T."/>
            <person name="Szatraj K."/>
            <person name="Zielenkiewicz U."/>
            <person name="Pilsyk S."/>
            <person name="Malc E."/>
            <person name="Mieczkowski P."/>
            <person name="Kruszewska J.S."/>
            <person name="Biernat P."/>
            <person name="Pawlowska J."/>
        </authorList>
    </citation>
    <scope>NUCLEOTIDE SEQUENCE</scope>
    <source>
        <strain evidence="3">WA0000067209</strain>
    </source>
</reference>
<feature type="region of interest" description="Disordered" evidence="1">
    <location>
        <begin position="780"/>
        <end position="815"/>
    </location>
</feature>
<proteinExistence type="predicted"/>
<dbReference type="OrthoDB" id="6415790at2759"/>
<dbReference type="EMBL" id="JAEPQZ010000007">
    <property type="protein sequence ID" value="KAG2179079.1"/>
    <property type="molecule type" value="Genomic_DNA"/>
</dbReference>
<dbReference type="CDD" id="cd00072">
    <property type="entry name" value="GYF"/>
    <property type="match status" value="1"/>
</dbReference>
<keyword evidence="4" id="KW-1185">Reference proteome</keyword>
<feature type="compositionally biased region" description="Low complexity" evidence="1">
    <location>
        <begin position="602"/>
        <end position="620"/>
    </location>
</feature>
<feature type="region of interest" description="Disordered" evidence="1">
    <location>
        <begin position="943"/>
        <end position="1000"/>
    </location>
</feature>
<feature type="compositionally biased region" description="Polar residues" evidence="1">
    <location>
        <begin position="526"/>
        <end position="547"/>
    </location>
</feature>
<dbReference type="Gene3D" id="3.30.1490.40">
    <property type="match status" value="1"/>
</dbReference>
<dbReference type="Proteomes" id="UP000654370">
    <property type="component" value="Unassembled WGS sequence"/>
</dbReference>
<dbReference type="PANTHER" id="PTHR14445">
    <property type="entry name" value="GRB10 INTERACTING GYF PROTEIN"/>
    <property type="match status" value="1"/>
</dbReference>
<feature type="compositionally biased region" description="Polar residues" evidence="1">
    <location>
        <begin position="953"/>
        <end position="962"/>
    </location>
</feature>
<dbReference type="SMART" id="SM00444">
    <property type="entry name" value="GYF"/>
    <property type="match status" value="1"/>
</dbReference>
<feature type="domain" description="GYF" evidence="2">
    <location>
        <begin position="328"/>
        <end position="376"/>
    </location>
</feature>
<feature type="compositionally biased region" description="Polar residues" evidence="1">
    <location>
        <begin position="621"/>
        <end position="630"/>
    </location>
</feature>
<evidence type="ECO:0000259" key="2">
    <source>
        <dbReference type="PROSITE" id="PS50829"/>
    </source>
</evidence>
<accession>A0A8H7UH85</accession>
<feature type="compositionally biased region" description="Basic and acidic residues" evidence="1">
    <location>
        <begin position="704"/>
        <end position="715"/>
    </location>
</feature>
<dbReference type="SUPFAM" id="SSF55277">
    <property type="entry name" value="GYF domain"/>
    <property type="match status" value="1"/>
</dbReference>
<feature type="region of interest" description="Disordered" evidence="1">
    <location>
        <begin position="152"/>
        <end position="229"/>
    </location>
</feature>
<name>A0A8H7UH85_MORIS</name>
<sequence length="1115" mass="120831">MSTNMNFGPEWMRGTLPKRANNLESSRSISPTAPISGSATKSASSHHPAIQRQHSILDGLTVLDQNSVLGPSSSYIGQDDQHDNPYKYSKEFMLSLFKPYALPVEIERHEYVVVEDCQQPLAKVELTEHEKKLLSGPAHSNLSRKRADIVADTSADGRSLRNKSEFANSPTIEKDASSTRFGLNRAKGRQSENVTSASMAGELQDTDSASLRSSQPSAQGLNQSDDRYQDHANSANWNQLSTSHDPHFDESSVLSVLDEGKGSSNGMFDPPSSTLKGAGHLNDRFNSLSLGSSSFGGNIGVDMGGKVDSPHSFASSTPLGDLRKAPEQYQWYYRDPTGLVQGPFEAQDMHDWYKAGFFSQTLLIRREDEVSFEPLAAFIRKIGDEDKPFLVPYSPQSQTSVRTPLDFGMQQQSRMLEDPFLRSPFGIAGQFGSQPPLQHQSDMLLQQQLSGSHLGGLGGLGGNFFQQRPTSAQSPSGLLGSYGNFGSNLFSPPRESGMGSPWAEVPPQVTPTRGSAIGGADLFGGNNLNPLLSPHRQTPTQQHNQLFTDPAGQAGFLDHSQRSLSQQQLQHQQYMQMLQQKQMFQQQQAEAMNASMHHLHQRQQQQLQQQQTPSSTQQDQIDSAPNQSTPVMAASVAPAAEKQAKKSGGFNGWGSAPGTPLFGGASWEPLVSTPSRTLVDDPFERRSAVQSPAISPPKQNKTLDISKSDTADQQRRHVEELLTENADVNILSSLSKSENEITIQKAAPEVATPPPKLPSVITAPAVKPISLREIQEEEMKKQKEVAKQQQLSAKAPSKPTGWGASTPWSLSDDMPKGLSLREIQELEAKEFEARKILEKQSAADLLAPNSPLFSTPSTMSWGVVSPGKQKPATPSGAAGAAPWASTTAPKKTLREIQMEEEEEARKAKVAQQQTASLASAVSQTSNIPLGSATNSSTKGYAGIVGNTGIRPHTPTSSWTTVTGGRATKAPTASTSSSRSPWDTVGAPKQSPSVVTNASAGSAAITKPATGEKKGPSEDFYRWCRQALKGLDSNVDSEDFMQMLVAFPLDNSSVEIIQDMIYANSTSLDGRRFADEFMKRRKADIAGKLDISNVMASDDDTNAFKVVSKKKKFVKA</sequence>
<feature type="compositionally biased region" description="Low complexity" evidence="1">
    <location>
        <begin position="965"/>
        <end position="980"/>
    </location>
</feature>
<feature type="compositionally biased region" description="Polar residues" evidence="1">
    <location>
        <begin position="22"/>
        <end position="45"/>
    </location>
</feature>
<dbReference type="InterPro" id="IPR035445">
    <property type="entry name" value="GYF-like_dom_sf"/>
</dbReference>